<evidence type="ECO:0000256" key="1">
    <source>
        <dbReference type="SAM" id="Phobius"/>
    </source>
</evidence>
<feature type="non-terminal residue" evidence="2">
    <location>
        <position position="65"/>
    </location>
</feature>
<name>X1IVF6_9ZZZZ</name>
<gene>
    <name evidence="2" type="ORF">S03H2_56233</name>
</gene>
<feature type="transmembrane region" description="Helical" evidence="1">
    <location>
        <begin position="36"/>
        <end position="59"/>
    </location>
</feature>
<keyword evidence="1" id="KW-0472">Membrane</keyword>
<comment type="caution">
    <text evidence="2">The sequence shown here is derived from an EMBL/GenBank/DDBJ whole genome shotgun (WGS) entry which is preliminary data.</text>
</comment>
<accession>X1IVF6</accession>
<dbReference type="AlphaFoldDB" id="X1IVF6"/>
<proteinExistence type="predicted"/>
<sequence length="65" mass="6578">MRMSYFVWSLPLLAVALCMASGRVNAMLAGLCGGLIAAAVALWGAPLAMTASGLVVAIGKGLWLA</sequence>
<protein>
    <submittedName>
        <fullName evidence="2">Uncharacterized protein</fullName>
    </submittedName>
</protein>
<evidence type="ECO:0000313" key="2">
    <source>
        <dbReference type="EMBL" id="GAH86426.1"/>
    </source>
</evidence>
<keyword evidence="1" id="KW-1133">Transmembrane helix</keyword>
<keyword evidence="1" id="KW-0812">Transmembrane</keyword>
<organism evidence="2">
    <name type="scientific">marine sediment metagenome</name>
    <dbReference type="NCBI Taxonomy" id="412755"/>
    <lineage>
        <taxon>unclassified sequences</taxon>
        <taxon>metagenomes</taxon>
        <taxon>ecological metagenomes</taxon>
    </lineage>
</organism>
<dbReference type="EMBL" id="BARU01035960">
    <property type="protein sequence ID" value="GAH86426.1"/>
    <property type="molecule type" value="Genomic_DNA"/>
</dbReference>
<reference evidence="2" key="1">
    <citation type="journal article" date="2014" name="Front. Microbiol.">
        <title>High frequency of phylogenetically diverse reductive dehalogenase-homologous genes in deep subseafloor sedimentary metagenomes.</title>
        <authorList>
            <person name="Kawai M."/>
            <person name="Futagami T."/>
            <person name="Toyoda A."/>
            <person name="Takaki Y."/>
            <person name="Nishi S."/>
            <person name="Hori S."/>
            <person name="Arai W."/>
            <person name="Tsubouchi T."/>
            <person name="Morono Y."/>
            <person name="Uchiyama I."/>
            <person name="Ito T."/>
            <person name="Fujiyama A."/>
            <person name="Inagaki F."/>
            <person name="Takami H."/>
        </authorList>
    </citation>
    <scope>NUCLEOTIDE SEQUENCE</scope>
    <source>
        <strain evidence="2">Expedition CK06-06</strain>
    </source>
</reference>